<name>A0AC35G3Q6_9BILA</name>
<evidence type="ECO:0000313" key="1">
    <source>
        <dbReference type="Proteomes" id="UP000887580"/>
    </source>
</evidence>
<evidence type="ECO:0000313" key="2">
    <source>
        <dbReference type="WBParaSite" id="PS1159_v2.g23731.t2"/>
    </source>
</evidence>
<sequence>MVNHVGIYPSINIASIYNSLSGDVNEVEIAWSPDYSAVLSRGVNRGFVDLIRKLYDTIKSNIKGELGCVSVVLEKYDNLTRKNFILFGTEAGFEKIEIISPQTELYLHATFYSKYIPKNDDFIWIYRFPHWHIWEKRNGIAKYIDSIPHNEIKGTLTKSPYNQGSNVVLIGDNSKVNNLPLEPKILQYQFQSFFVRLSFLKTLVKDFKPNEAFKRGPLVHVRLMANEEEMTEYGFQNVSDREIALKMGNQNVAKFQSSESLPLKCFITFKNQNQNRNLTIESEQNSSTHFTQEKLLKYEENITLPPYDNAFITFSIDENGIYSINIQELSPEIFENIDEFMDVYYGNASVENLSIAKVAEQINDRYVIPKRIFTNDERINAVGIDLGTTRCCAAVNRKNGIQTAPLDNLGQRLLPSYVAYNEENIICGQEVVNRMQHYSASTVFDSKRILGKTFEKLKIDESWTFKVTDNNGKINIKVQRLDNEISLSPEEVSGALLQHVKKEVEKHQGKKLTEVVITIPAAFSDVQKQATYDAAVFAGWEKVHLLPEPVAAAFAYFVDQTLPDNSIFLLLDLGGGTLDVCIFKVIKNHIEIICRSGDPNFGGRDFDNLLVDYFKKRLENDFQVVISGRRKYKLMQLCQEIKHDLTVCKDYKLDVEDFDVSKENLCIPITQEQFYDISTNLIEKLKRNIEAALNKAGYTKKDINKVLYVGGGCRMPKVEQLLKKMFPNVEHCCQQNPDEVVAIGAAYYSYYLNCEKGTENETIKLAHFVNYTAHGQIKYFIPSRCYDYSVDAVGIDLGTTNCYVAVNRMNGIEILAFDSTGQRLLPSYVAYDEEQPKVGQVAVDRMRKHAESTVFDIKKLLGKKLHEIHVAPLWEFSVANVKEKAKIQLNGPLGVIWKYPEKVCSDLLKHIKLQTEKIRGKMFDEAVIAVPLTFNEKQRDAVRAAALLAGWKKIHLLPEPVAATIAYFCDRSIPNGSKCLVIDLGGATLDICIFHYNYV</sequence>
<reference evidence="2" key="1">
    <citation type="submission" date="2022-11" db="UniProtKB">
        <authorList>
            <consortium name="WormBaseParasite"/>
        </authorList>
    </citation>
    <scope>IDENTIFICATION</scope>
</reference>
<organism evidence="1 2">
    <name type="scientific">Panagrolaimus sp. PS1159</name>
    <dbReference type="NCBI Taxonomy" id="55785"/>
    <lineage>
        <taxon>Eukaryota</taxon>
        <taxon>Metazoa</taxon>
        <taxon>Ecdysozoa</taxon>
        <taxon>Nematoda</taxon>
        <taxon>Chromadorea</taxon>
        <taxon>Rhabditida</taxon>
        <taxon>Tylenchina</taxon>
        <taxon>Panagrolaimomorpha</taxon>
        <taxon>Panagrolaimoidea</taxon>
        <taxon>Panagrolaimidae</taxon>
        <taxon>Panagrolaimus</taxon>
    </lineage>
</organism>
<dbReference type="Proteomes" id="UP000887580">
    <property type="component" value="Unplaced"/>
</dbReference>
<proteinExistence type="predicted"/>
<accession>A0AC35G3Q6</accession>
<dbReference type="WBParaSite" id="PS1159_v2.g23731.t2">
    <property type="protein sequence ID" value="PS1159_v2.g23731.t2"/>
    <property type="gene ID" value="PS1159_v2.g23731"/>
</dbReference>
<protein>
    <submittedName>
        <fullName evidence="2">Uncharacterized protein</fullName>
    </submittedName>
</protein>